<gene>
    <name evidence="1" type="ORF">PAERUG_P19_London_7_VIM_2_05_10_03754</name>
</gene>
<reference evidence="2" key="1">
    <citation type="submission" date="2015-06" db="EMBL/GenBank/DDBJ databases">
        <authorList>
            <person name="Radhakrishnan Rajesh"/>
            <person name="Underwood Anthony"/>
            <person name="Al-Shahib Ali"/>
        </authorList>
    </citation>
    <scope>NUCLEOTIDE SEQUENCE [LARGE SCALE GENOMIC DNA]</scope>
    <source>
        <strain evidence="2">P19_London_7_VIM_2_05_10</strain>
    </source>
</reference>
<dbReference type="Proteomes" id="UP000045039">
    <property type="component" value="Unassembled WGS sequence"/>
</dbReference>
<dbReference type="RefSeq" id="WP_003107073.1">
    <property type="nucleotide sequence ID" value="NZ_JADDLX010000033.1"/>
</dbReference>
<evidence type="ECO:0000313" key="2">
    <source>
        <dbReference type="Proteomes" id="UP000045039"/>
    </source>
</evidence>
<accession>A0A1S1C0A3</accession>
<name>A0A080VRC9_PSEAI</name>
<accession>A0A080VRC9</accession>
<organism evidence="1 2">
    <name type="scientific">Pseudomonas aeruginosa</name>
    <dbReference type="NCBI Taxonomy" id="287"/>
    <lineage>
        <taxon>Bacteria</taxon>
        <taxon>Pseudomonadati</taxon>
        <taxon>Pseudomonadota</taxon>
        <taxon>Gammaproteobacteria</taxon>
        <taxon>Pseudomonadales</taxon>
        <taxon>Pseudomonadaceae</taxon>
        <taxon>Pseudomonas</taxon>
    </lineage>
</organism>
<dbReference type="EMBL" id="CVVU01000211">
    <property type="protein sequence ID" value="CRP20467.1"/>
    <property type="molecule type" value="Genomic_DNA"/>
</dbReference>
<comment type="caution">
    <text evidence="1">The sequence shown here is derived from an EMBL/GenBank/DDBJ whole genome shotgun (WGS) entry which is preliminary data.</text>
</comment>
<protein>
    <submittedName>
        <fullName evidence="1">Uncharacterized protein</fullName>
    </submittedName>
</protein>
<dbReference type="KEGG" id="paeb:NCGM1900_0250"/>
<sequence>MSDPKTLTPEQRIKELEQQLELMSQKAQFFETVVDVLKNDYGVSVVKKRSGKSSRKVKSQD</sequence>
<proteinExistence type="predicted"/>
<evidence type="ECO:0000313" key="1">
    <source>
        <dbReference type="EMBL" id="CRP20467.1"/>
    </source>
</evidence>
<dbReference type="AlphaFoldDB" id="A0A080VRC9"/>